<feature type="transmembrane region" description="Helical" evidence="1">
    <location>
        <begin position="20"/>
        <end position="37"/>
    </location>
</feature>
<dbReference type="AlphaFoldDB" id="A0A9P7EPN2"/>
<dbReference type="EMBL" id="JABBWM010000755">
    <property type="protein sequence ID" value="KAG2079473.1"/>
    <property type="molecule type" value="Genomic_DNA"/>
</dbReference>
<gene>
    <name evidence="3" type="ORF">F5147DRAFT_741222</name>
</gene>
<feature type="domain" description="DUF6533" evidence="2">
    <location>
        <begin position="22"/>
        <end position="50"/>
    </location>
</feature>
<dbReference type="InterPro" id="IPR045340">
    <property type="entry name" value="DUF6533"/>
</dbReference>
<dbReference type="GeneID" id="64701729"/>
<accession>A0A9P7EPN2</accession>
<reference evidence="3" key="1">
    <citation type="journal article" date="2020" name="New Phytol.">
        <title>Comparative genomics reveals dynamic genome evolution in host specialist ectomycorrhizal fungi.</title>
        <authorList>
            <person name="Lofgren L.A."/>
            <person name="Nguyen N.H."/>
            <person name="Vilgalys R."/>
            <person name="Ruytinx J."/>
            <person name="Liao H.L."/>
            <person name="Branco S."/>
            <person name="Kuo A."/>
            <person name="LaButti K."/>
            <person name="Lipzen A."/>
            <person name="Andreopoulos W."/>
            <person name="Pangilinan J."/>
            <person name="Riley R."/>
            <person name="Hundley H."/>
            <person name="Na H."/>
            <person name="Barry K."/>
            <person name="Grigoriev I.V."/>
            <person name="Stajich J.E."/>
            <person name="Kennedy P.G."/>
        </authorList>
    </citation>
    <scope>NUCLEOTIDE SEQUENCE</scope>
    <source>
        <strain evidence="3">FC423</strain>
    </source>
</reference>
<dbReference type="Proteomes" id="UP000823399">
    <property type="component" value="Unassembled WGS sequence"/>
</dbReference>
<dbReference type="Pfam" id="PF20151">
    <property type="entry name" value="DUF6533"/>
    <property type="match status" value="1"/>
</dbReference>
<protein>
    <recommendedName>
        <fullName evidence="2">DUF6533 domain-containing protein</fullName>
    </recommendedName>
</protein>
<evidence type="ECO:0000313" key="3">
    <source>
        <dbReference type="EMBL" id="KAG2079473.1"/>
    </source>
</evidence>
<dbReference type="OrthoDB" id="2692685at2759"/>
<dbReference type="RefSeq" id="XP_041283985.1">
    <property type="nucleotide sequence ID" value="XM_041439470.1"/>
</dbReference>
<name>A0A9P7EPN2_9AGAM</name>
<evidence type="ECO:0000259" key="2">
    <source>
        <dbReference type="Pfam" id="PF20151"/>
    </source>
</evidence>
<evidence type="ECO:0000313" key="4">
    <source>
        <dbReference type="Proteomes" id="UP000823399"/>
    </source>
</evidence>
<evidence type="ECO:0000256" key="1">
    <source>
        <dbReference type="SAM" id="Phobius"/>
    </source>
</evidence>
<comment type="caution">
    <text evidence="3">The sequence shown here is derived from an EMBL/GenBank/DDBJ whole genome shotgun (WGS) entry which is preliminary data.</text>
</comment>
<keyword evidence="1" id="KW-1133">Transmembrane helix</keyword>
<keyword evidence="4" id="KW-1185">Reference proteome</keyword>
<proteinExistence type="predicted"/>
<keyword evidence="1" id="KW-0472">Membrane</keyword>
<organism evidence="3 4">
    <name type="scientific">Suillus discolor</name>
    <dbReference type="NCBI Taxonomy" id="1912936"/>
    <lineage>
        <taxon>Eukaryota</taxon>
        <taxon>Fungi</taxon>
        <taxon>Dikarya</taxon>
        <taxon>Basidiomycota</taxon>
        <taxon>Agaricomycotina</taxon>
        <taxon>Agaricomycetes</taxon>
        <taxon>Agaricomycetidae</taxon>
        <taxon>Boletales</taxon>
        <taxon>Suillineae</taxon>
        <taxon>Suillaceae</taxon>
        <taxon>Suillus</taxon>
    </lineage>
</organism>
<sequence length="70" mass="7988">MTIVSNDPTWWLSISANRFSSYFVVAAFIVITYDWALTFGQEVELVWVSTVSCQRNIHESTLIYRGNVGP</sequence>
<keyword evidence="1" id="KW-0812">Transmembrane</keyword>